<evidence type="ECO:0000256" key="1">
    <source>
        <dbReference type="SAM" id="SignalP"/>
    </source>
</evidence>
<proteinExistence type="predicted"/>
<dbReference type="PANTHER" id="PTHR35567:SF1">
    <property type="entry name" value="CONSERVED FUNGAL PROTEIN (AFU_ORTHOLOGUE AFUA_1G14230)"/>
    <property type="match status" value="1"/>
</dbReference>
<accession>A0A015JS82</accession>
<dbReference type="AlphaFoldDB" id="A0A015JS82"/>
<feature type="signal peptide" evidence="1">
    <location>
        <begin position="1"/>
        <end position="22"/>
    </location>
</feature>
<keyword evidence="3" id="KW-1185">Reference proteome</keyword>
<reference evidence="2 3" key="1">
    <citation type="submission" date="2014-02" db="EMBL/GenBank/DDBJ databases">
        <title>Single nucleus genome sequencing reveals high similarity among nuclei of an endomycorrhizal fungus.</title>
        <authorList>
            <person name="Lin K."/>
            <person name="Geurts R."/>
            <person name="Zhang Z."/>
            <person name="Limpens E."/>
            <person name="Saunders D.G."/>
            <person name="Mu D."/>
            <person name="Pang E."/>
            <person name="Cao H."/>
            <person name="Cha H."/>
            <person name="Lin T."/>
            <person name="Zhou Q."/>
            <person name="Shang Y."/>
            <person name="Li Y."/>
            <person name="Ivanov S."/>
            <person name="Sharma T."/>
            <person name="Velzen R.V."/>
            <person name="Ruijter N.D."/>
            <person name="Aanen D.K."/>
            <person name="Win J."/>
            <person name="Kamoun S."/>
            <person name="Bisseling T."/>
            <person name="Huang S."/>
        </authorList>
    </citation>
    <scope>NUCLEOTIDE SEQUENCE [LARGE SCALE GENOMIC DNA]</scope>
    <source>
        <strain evidence="3">DAOM197198w</strain>
    </source>
</reference>
<dbReference type="EMBL" id="JEMT01027201">
    <property type="protein sequence ID" value="EXX57909.1"/>
    <property type="molecule type" value="Genomic_DNA"/>
</dbReference>
<dbReference type="InterPro" id="IPR021851">
    <property type="entry name" value="DUF3455"/>
</dbReference>
<comment type="caution">
    <text evidence="2">The sequence shown here is derived from an EMBL/GenBank/DDBJ whole genome shotgun (WGS) entry which is preliminary data.</text>
</comment>
<dbReference type="Proteomes" id="UP000022910">
    <property type="component" value="Unassembled WGS sequence"/>
</dbReference>
<dbReference type="PANTHER" id="PTHR35567">
    <property type="entry name" value="MALATE DEHYDROGENASE (AFU_ORTHOLOGUE AFUA_2G13800)"/>
    <property type="match status" value="1"/>
</dbReference>
<keyword evidence="1" id="KW-0732">Signal</keyword>
<sequence>MIKVPLLFVFILVTSLYSLNEAHYLPYQKIIGTKTKQPIIDLPKNITIPTDRNFKFVLYGHGYQIYQCSSENKTWTLVTPVANLINDKNTEKFTPYYYIAKHYFVKEPINGGRPTWESIIKGDNSKVTTKIIATSASPDNPKKNVPWLVTQTTANSGNGVFADITHIIRVNTIKGIAPPIEDCGVKYKDKDLYYSEYYTDYWFYH</sequence>
<evidence type="ECO:0000313" key="3">
    <source>
        <dbReference type="Proteomes" id="UP000022910"/>
    </source>
</evidence>
<name>A0A015JS82_RHIIW</name>
<gene>
    <name evidence="2" type="ORF">RirG_202810</name>
</gene>
<evidence type="ECO:0000313" key="2">
    <source>
        <dbReference type="EMBL" id="EXX57909.1"/>
    </source>
</evidence>
<dbReference type="OrthoDB" id="1859733at2759"/>
<dbReference type="Pfam" id="PF11937">
    <property type="entry name" value="DUF3455"/>
    <property type="match status" value="1"/>
</dbReference>
<feature type="chain" id="PRO_5001475410" evidence="1">
    <location>
        <begin position="23"/>
        <end position="205"/>
    </location>
</feature>
<organism evidence="2 3">
    <name type="scientific">Rhizophagus irregularis (strain DAOM 197198w)</name>
    <name type="common">Glomus intraradices</name>
    <dbReference type="NCBI Taxonomy" id="1432141"/>
    <lineage>
        <taxon>Eukaryota</taxon>
        <taxon>Fungi</taxon>
        <taxon>Fungi incertae sedis</taxon>
        <taxon>Mucoromycota</taxon>
        <taxon>Glomeromycotina</taxon>
        <taxon>Glomeromycetes</taxon>
        <taxon>Glomerales</taxon>
        <taxon>Glomeraceae</taxon>
        <taxon>Rhizophagus</taxon>
    </lineage>
</organism>
<protein>
    <submittedName>
        <fullName evidence="2">Uncharacterized protein</fullName>
    </submittedName>
</protein>
<dbReference type="HOGENOM" id="CLU_1338132_0_0_1"/>
<dbReference type="OMA" id="NEAHYLP"/>